<accession>A0AAV8ZDG4</accession>
<reference evidence="4" key="1">
    <citation type="journal article" date="2023" name="Insect Mol. Biol.">
        <title>Genome sequencing provides insights into the evolution of gene families encoding plant cell wall-degrading enzymes in longhorned beetles.</title>
        <authorList>
            <person name="Shin N.R."/>
            <person name="Okamura Y."/>
            <person name="Kirsch R."/>
            <person name="Pauchet Y."/>
        </authorList>
    </citation>
    <scope>NUCLEOTIDE SEQUENCE</scope>
    <source>
        <strain evidence="4">RBIC_L_NR</strain>
    </source>
</reference>
<evidence type="ECO:0000256" key="3">
    <source>
        <dbReference type="SAM" id="SignalP"/>
    </source>
</evidence>
<evidence type="ECO:0000256" key="2">
    <source>
        <dbReference type="ARBA" id="ARBA00022737"/>
    </source>
</evidence>
<dbReference type="SUPFAM" id="SSF52058">
    <property type="entry name" value="L domain-like"/>
    <property type="match status" value="1"/>
</dbReference>
<protein>
    <submittedName>
        <fullName evidence="4">Uncharacterized protein</fullName>
    </submittedName>
</protein>
<evidence type="ECO:0000313" key="5">
    <source>
        <dbReference type="Proteomes" id="UP001162156"/>
    </source>
</evidence>
<comment type="caution">
    <text evidence="4">The sequence shown here is derived from an EMBL/GenBank/DDBJ whole genome shotgun (WGS) entry which is preliminary data.</text>
</comment>
<evidence type="ECO:0000256" key="1">
    <source>
        <dbReference type="ARBA" id="ARBA00022614"/>
    </source>
</evidence>
<dbReference type="InterPro" id="IPR001611">
    <property type="entry name" value="Leu-rich_rpt"/>
</dbReference>
<gene>
    <name evidence="4" type="ORF">NQ314_005768</name>
</gene>
<sequence>MLPAKTILLLFLPLCFSKSVDITFKKVTFRGYSLYTEKFKKTIPSSNSLKEFLPKSAFDKIEFIEQKIPVLYENSLADLEDLDELVIEHCNKLEEIKEGVFNNLALSTLDLSQNDITTIESSAFDNLPNILNINLADNNIGAWDKNWFKNTPLLTRISMQNNSIAKLPNNAFKNLVGVKKFGKVDLTINLVLSYNKIKTIEPKAFNGLTKINNLWLDNNQLENFDENLLDKVKVNDLRINQNNIRCLDGDLAKIIKADTTHLDANPLDCECLNNIKTWAEKNGKVIEIFFSEMDCAAQRIKMKMNALTKRLKEIRDQDNDIEVAEGHPTSNPIK</sequence>
<evidence type="ECO:0000313" key="4">
    <source>
        <dbReference type="EMBL" id="KAJ8961986.1"/>
    </source>
</evidence>
<feature type="signal peptide" evidence="3">
    <location>
        <begin position="1"/>
        <end position="17"/>
    </location>
</feature>
<proteinExistence type="predicted"/>
<dbReference type="InterPro" id="IPR003591">
    <property type="entry name" value="Leu-rich_rpt_typical-subtyp"/>
</dbReference>
<keyword evidence="5" id="KW-1185">Reference proteome</keyword>
<dbReference type="SMART" id="SM00369">
    <property type="entry name" value="LRR_TYP"/>
    <property type="match status" value="6"/>
</dbReference>
<dbReference type="InterPro" id="IPR026906">
    <property type="entry name" value="LRR_5"/>
</dbReference>
<organism evidence="4 5">
    <name type="scientific">Rhamnusium bicolor</name>
    <dbReference type="NCBI Taxonomy" id="1586634"/>
    <lineage>
        <taxon>Eukaryota</taxon>
        <taxon>Metazoa</taxon>
        <taxon>Ecdysozoa</taxon>
        <taxon>Arthropoda</taxon>
        <taxon>Hexapoda</taxon>
        <taxon>Insecta</taxon>
        <taxon>Pterygota</taxon>
        <taxon>Neoptera</taxon>
        <taxon>Endopterygota</taxon>
        <taxon>Coleoptera</taxon>
        <taxon>Polyphaga</taxon>
        <taxon>Cucujiformia</taxon>
        <taxon>Chrysomeloidea</taxon>
        <taxon>Cerambycidae</taxon>
        <taxon>Lepturinae</taxon>
        <taxon>Rhagiini</taxon>
        <taxon>Rhamnusium</taxon>
    </lineage>
</organism>
<dbReference type="Gene3D" id="3.80.10.10">
    <property type="entry name" value="Ribonuclease Inhibitor"/>
    <property type="match status" value="2"/>
</dbReference>
<dbReference type="InterPro" id="IPR032675">
    <property type="entry name" value="LRR_dom_sf"/>
</dbReference>
<keyword evidence="1" id="KW-0433">Leucine-rich repeat</keyword>
<feature type="chain" id="PRO_5043429211" evidence="3">
    <location>
        <begin position="18"/>
        <end position="334"/>
    </location>
</feature>
<dbReference type="EMBL" id="JANEYF010001596">
    <property type="protein sequence ID" value="KAJ8961986.1"/>
    <property type="molecule type" value="Genomic_DNA"/>
</dbReference>
<dbReference type="Pfam" id="PF13306">
    <property type="entry name" value="LRR_5"/>
    <property type="match status" value="2"/>
</dbReference>
<keyword evidence="3" id="KW-0732">Signal</keyword>
<keyword evidence="2" id="KW-0677">Repeat</keyword>
<dbReference type="AlphaFoldDB" id="A0AAV8ZDG4"/>
<dbReference type="Proteomes" id="UP001162156">
    <property type="component" value="Unassembled WGS sequence"/>
</dbReference>
<name>A0AAV8ZDG4_9CUCU</name>
<dbReference type="PROSITE" id="PS51450">
    <property type="entry name" value="LRR"/>
    <property type="match status" value="1"/>
</dbReference>
<dbReference type="PANTHER" id="PTHR24366:SF96">
    <property type="entry name" value="LEUCINE RICH REPEAT CONTAINING 53"/>
    <property type="match status" value="1"/>
</dbReference>
<dbReference type="PANTHER" id="PTHR24366">
    <property type="entry name" value="IG(IMMUNOGLOBULIN) AND LRR(LEUCINE RICH REPEAT) DOMAINS"/>
    <property type="match status" value="1"/>
</dbReference>